<name>A0ABN8S7X8_9CNID</name>
<feature type="non-terminal residue" evidence="1">
    <location>
        <position position="111"/>
    </location>
</feature>
<comment type="caution">
    <text evidence="1">The sequence shown here is derived from an EMBL/GenBank/DDBJ whole genome shotgun (WGS) entry which is preliminary data.</text>
</comment>
<reference evidence="1 2" key="1">
    <citation type="submission" date="2022-05" db="EMBL/GenBank/DDBJ databases">
        <authorList>
            <consortium name="Genoscope - CEA"/>
            <person name="William W."/>
        </authorList>
    </citation>
    <scope>NUCLEOTIDE SEQUENCE [LARGE SCALE GENOMIC DNA]</scope>
</reference>
<evidence type="ECO:0000313" key="1">
    <source>
        <dbReference type="EMBL" id="CAH3186806.1"/>
    </source>
</evidence>
<sequence>MIQYLANFQPQNLGDLLMGSQTLQAATGVVKEITVEAQALATKQYANMVHTLLRKAQGGEDGGAIEKISNEMLNGLSNLLLASSVSYSDSSKETADREIAEVGRIIYVVIH</sequence>
<dbReference type="Proteomes" id="UP001159427">
    <property type="component" value="Unassembled WGS sequence"/>
</dbReference>
<keyword evidence="2" id="KW-1185">Reference proteome</keyword>
<accession>A0ABN8S7X8</accession>
<evidence type="ECO:0000313" key="2">
    <source>
        <dbReference type="Proteomes" id="UP001159427"/>
    </source>
</evidence>
<dbReference type="EMBL" id="CALNXI010002366">
    <property type="protein sequence ID" value="CAH3186806.1"/>
    <property type="molecule type" value="Genomic_DNA"/>
</dbReference>
<protein>
    <submittedName>
        <fullName evidence="1">Uncharacterized protein</fullName>
    </submittedName>
</protein>
<gene>
    <name evidence="1" type="ORF">PEVE_00017131</name>
</gene>
<organism evidence="1 2">
    <name type="scientific">Porites evermanni</name>
    <dbReference type="NCBI Taxonomy" id="104178"/>
    <lineage>
        <taxon>Eukaryota</taxon>
        <taxon>Metazoa</taxon>
        <taxon>Cnidaria</taxon>
        <taxon>Anthozoa</taxon>
        <taxon>Hexacorallia</taxon>
        <taxon>Scleractinia</taxon>
        <taxon>Fungiina</taxon>
        <taxon>Poritidae</taxon>
        <taxon>Porites</taxon>
    </lineage>
</organism>
<proteinExistence type="predicted"/>